<keyword evidence="1" id="KW-0812">Transmembrane</keyword>
<dbReference type="InterPro" id="IPR051380">
    <property type="entry name" value="pH-response_reg_palI/RIM9"/>
</dbReference>
<comment type="caution">
    <text evidence="2">The sequence shown here is derived from an EMBL/GenBank/DDBJ whole genome shotgun (WGS) entry which is preliminary data.</text>
</comment>
<dbReference type="GO" id="GO:0032153">
    <property type="term" value="C:cell division site"/>
    <property type="evidence" value="ECO:0007669"/>
    <property type="project" value="TreeGrafter"/>
</dbReference>
<evidence type="ECO:0000256" key="1">
    <source>
        <dbReference type="SAM" id="Phobius"/>
    </source>
</evidence>
<dbReference type="InterPro" id="IPR009571">
    <property type="entry name" value="SUR7/Rim9-like_fungi"/>
</dbReference>
<dbReference type="GO" id="GO:0035838">
    <property type="term" value="C:growing cell tip"/>
    <property type="evidence" value="ECO:0007669"/>
    <property type="project" value="TreeGrafter"/>
</dbReference>
<sequence>MVSWNKILGLMSVAAATILLGMVAFDVPYVKSVYFLRIDLGNGTASTLAANQTNPFIDLGVLGFCTDLKDGRGLQCSEPQVGYNLTAASKFLNGTLPPQLSASVNAVASTLTKVLVLHLAAFAIALLSFAFAVLAFLGAPIADCCASCFCGFAGAAAFAVFVFDIAFFALIKRRVQEEGNAAAAVMGNALYLTLFAFLLLFVTPLLFLIGRCCGCCIPDMSSDHEKRKGYN</sequence>
<name>A0AAD6XMG0_9AGAR</name>
<proteinExistence type="predicted"/>
<feature type="transmembrane region" description="Helical" evidence="1">
    <location>
        <begin position="191"/>
        <end position="210"/>
    </location>
</feature>
<dbReference type="Pfam" id="PF06687">
    <property type="entry name" value="SUR7"/>
    <property type="match status" value="1"/>
</dbReference>
<dbReference type="EMBL" id="JARJCN010000094">
    <property type="protein sequence ID" value="KAJ7075504.1"/>
    <property type="molecule type" value="Genomic_DNA"/>
</dbReference>
<feature type="transmembrane region" description="Helical" evidence="1">
    <location>
        <begin position="115"/>
        <end position="137"/>
    </location>
</feature>
<dbReference type="AlphaFoldDB" id="A0AAD6XMG0"/>
<keyword evidence="3" id="KW-1185">Reference proteome</keyword>
<organism evidence="2 3">
    <name type="scientific">Mycena belliarum</name>
    <dbReference type="NCBI Taxonomy" id="1033014"/>
    <lineage>
        <taxon>Eukaryota</taxon>
        <taxon>Fungi</taxon>
        <taxon>Dikarya</taxon>
        <taxon>Basidiomycota</taxon>
        <taxon>Agaricomycotina</taxon>
        <taxon>Agaricomycetes</taxon>
        <taxon>Agaricomycetidae</taxon>
        <taxon>Agaricales</taxon>
        <taxon>Marasmiineae</taxon>
        <taxon>Mycenaceae</taxon>
        <taxon>Mycena</taxon>
    </lineage>
</organism>
<accession>A0AAD6XMG0</accession>
<feature type="transmembrane region" description="Helical" evidence="1">
    <location>
        <begin position="149"/>
        <end position="171"/>
    </location>
</feature>
<feature type="transmembrane region" description="Helical" evidence="1">
    <location>
        <begin position="7"/>
        <end position="25"/>
    </location>
</feature>
<reference evidence="2" key="1">
    <citation type="submission" date="2023-03" db="EMBL/GenBank/DDBJ databases">
        <title>Massive genome expansion in bonnet fungi (Mycena s.s.) driven by repeated elements and novel gene families across ecological guilds.</title>
        <authorList>
            <consortium name="Lawrence Berkeley National Laboratory"/>
            <person name="Harder C.B."/>
            <person name="Miyauchi S."/>
            <person name="Viragh M."/>
            <person name="Kuo A."/>
            <person name="Thoen E."/>
            <person name="Andreopoulos B."/>
            <person name="Lu D."/>
            <person name="Skrede I."/>
            <person name="Drula E."/>
            <person name="Henrissat B."/>
            <person name="Morin E."/>
            <person name="Kohler A."/>
            <person name="Barry K."/>
            <person name="LaButti K."/>
            <person name="Morin E."/>
            <person name="Salamov A."/>
            <person name="Lipzen A."/>
            <person name="Mereny Z."/>
            <person name="Hegedus B."/>
            <person name="Baldrian P."/>
            <person name="Stursova M."/>
            <person name="Weitz H."/>
            <person name="Taylor A."/>
            <person name="Grigoriev I.V."/>
            <person name="Nagy L.G."/>
            <person name="Martin F."/>
            <person name="Kauserud H."/>
        </authorList>
    </citation>
    <scope>NUCLEOTIDE SEQUENCE</scope>
    <source>
        <strain evidence="2">CBHHK173m</strain>
    </source>
</reference>
<protein>
    <submittedName>
        <fullName evidence="2">Actin cortical patch SUR7/pH-response regulator pali</fullName>
    </submittedName>
</protein>
<keyword evidence="1" id="KW-0472">Membrane</keyword>
<dbReference type="PANTHER" id="PTHR28013">
    <property type="entry name" value="PROTEIN DCV1-RELATED"/>
    <property type="match status" value="1"/>
</dbReference>
<evidence type="ECO:0000313" key="2">
    <source>
        <dbReference type="EMBL" id="KAJ7075504.1"/>
    </source>
</evidence>
<keyword evidence="1" id="KW-1133">Transmembrane helix</keyword>
<dbReference type="Proteomes" id="UP001222325">
    <property type="component" value="Unassembled WGS sequence"/>
</dbReference>
<evidence type="ECO:0000313" key="3">
    <source>
        <dbReference type="Proteomes" id="UP001222325"/>
    </source>
</evidence>
<gene>
    <name evidence="2" type="ORF">B0H15DRAFT_866712</name>
</gene>
<dbReference type="PANTHER" id="PTHR28013:SF4">
    <property type="entry name" value="MARVEL DOMAIN-CONTAINING PROTEIN"/>
    <property type="match status" value="1"/>
</dbReference>
<dbReference type="GO" id="GO:0005886">
    <property type="term" value="C:plasma membrane"/>
    <property type="evidence" value="ECO:0007669"/>
    <property type="project" value="InterPro"/>
</dbReference>